<protein>
    <recommendedName>
        <fullName evidence="1">PepSY domain-containing protein</fullName>
    </recommendedName>
</protein>
<dbReference type="InterPro" id="IPR025711">
    <property type="entry name" value="PepSY"/>
</dbReference>
<dbReference type="Pfam" id="PF03413">
    <property type="entry name" value="PepSY"/>
    <property type="match status" value="1"/>
</dbReference>
<evidence type="ECO:0000259" key="1">
    <source>
        <dbReference type="Pfam" id="PF03413"/>
    </source>
</evidence>
<dbReference type="Gene3D" id="3.10.450.40">
    <property type="match status" value="1"/>
</dbReference>
<organism evidence="2">
    <name type="scientific">hydrothermal vent metagenome</name>
    <dbReference type="NCBI Taxonomy" id="652676"/>
    <lineage>
        <taxon>unclassified sequences</taxon>
        <taxon>metagenomes</taxon>
        <taxon>ecological metagenomes</taxon>
    </lineage>
</organism>
<accession>A0A3B1BNW5</accession>
<dbReference type="EMBL" id="UOGC01000022">
    <property type="protein sequence ID" value="VAX16231.1"/>
    <property type="molecule type" value="Genomic_DNA"/>
</dbReference>
<reference evidence="2" key="1">
    <citation type="submission" date="2018-06" db="EMBL/GenBank/DDBJ databases">
        <authorList>
            <person name="Zhirakovskaya E."/>
        </authorList>
    </citation>
    <scope>NUCLEOTIDE SEQUENCE</scope>
</reference>
<evidence type="ECO:0000313" key="2">
    <source>
        <dbReference type="EMBL" id="VAX16231.1"/>
    </source>
</evidence>
<dbReference type="AlphaFoldDB" id="A0A3B1BNW5"/>
<gene>
    <name evidence="2" type="ORF">MNBD_NITROSPINAE01-838</name>
</gene>
<sequence>MGRLIGLFLNSRPAVLGSVALALFMALAPANLSFADDDHDRVKKLRESGDVLSLEDIIKKATGEHPGRIIEVELDVRGGRYVYKIEILDKSGTVWELEYDAKTGKFLGEKED</sequence>
<feature type="domain" description="PepSY" evidence="1">
    <location>
        <begin position="52"/>
        <end position="109"/>
    </location>
</feature>
<name>A0A3B1BNW5_9ZZZZ</name>
<proteinExistence type="predicted"/>